<reference evidence="5" key="1">
    <citation type="submission" date="2018-11" db="EMBL/GenBank/DDBJ databases">
        <title>FDA dAtabase for Regulatory Grade micrObial Sequences (FDA-ARGOS): Supporting development and validation of Infectious Disease Dx tests.</title>
        <authorList>
            <person name="Goldberg B."/>
            <person name="Campos J."/>
            <person name="Tallon L."/>
            <person name="Sadzewicz L."/>
            <person name="Zhao X."/>
            <person name="Vavikolanu K."/>
            <person name="Mehta A."/>
            <person name="Aluvathingal J."/>
            <person name="Nadendla S."/>
            <person name="Geyer C."/>
            <person name="Nandy P."/>
            <person name="Yan Y."/>
            <person name="Sichtig H."/>
        </authorList>
    </citation>
    <scope>NUCLEOTIDE SEQUENCE [LARGE SCALE GENOMIC DNA]</scope>
    <source>
        <strain evidence="5">FDAARGOS_614</strain>
    </source>
</reference>
<keyword evidence="1" id="KW-1188">Viral release from host cell</keyword>
<organism evidence="4 5">
    <name type="scientific">Cupriavidus pauculus</name>
    <dbReference type="NCBI Taxonomy" id="82633"/>
    <lineage>
        <taxon>Bacteria</taxon>
        <taxon>Pseudomonadati</taxon>
        <taxon>Pseudomonadota</taxon>
        <taxon>Betaproteobacteria</taxon>
        <taxon>Burkholderiales</taxon>
        <taxon>Burkholderiaceae</taxon>
        <taxon>Cupriavidus</taxon>
    </lineage>
</organism>
<dbReference type="Pfam" id="PF17289">
    <property type="entry name" value="Terminase_6C"/>
    <property type="match status" value="1"/>
</dbReference>
<evidence type="ECO:0000313" key="5">
    <source>
        <dbReference type="Proteomes" id="UP000270411"/>
    </source>
</evidence>
<protein>
    <submittedName>
        <fullName evidence="4">Terminase</fullName>
    </submittedName>
</protein>
<dbReference type="Gene3D" id="3.40.50.300">
    <property type="entry name" value="P-loop containing nucleotide triphosphate hydrolases"/>
    <property type="match status" value="1"/>
</dbReference>
<feature type="region of interest" description="Disordered" evidence="2">
    <location>
        <begin position="389"/>
        <end position="409"/>
    </location>
</feature>
<evidence type="ECO:0000313" key="4">
    <source>
        <dbReference type="EMBL" id="AZG15424.1"/>
    </source>
</evidence>
<evidence type="ECO:0000259" key="3">
    <source>
        <dbReference type="Pfam" id="PF17289"/>
    </source>
</evidence>
<name>A0A3G8H4R9_9BURK</name>
<dbReference type="AlphaFoldDB" id="A0A3G8H4R9"/>
<dbReference type="InterPro" id="IPR035421">
    <property type="entry name" value="Terminase_6C"/>
</dbReference>
<proteinExistence type="predicted"/>
<gene>
    <name evidence="4" type="ORF">EHF44_16790</name>
</gene>
<dbReference type="OrthoDB" id="6032310at2"/>
<sequence length="433" mass="48730">MIETLSDGIEATLNIPQAQFLQMPHKFRAYVAGFGSGKTWVGCTAIAEHFWNWPGINQGYFAPTYPHIRDIFYETMEEVAFTMGLRVVINQANHEVHAFEGRKCRGTVICRSMEHPAKIVGFKIGHALIDELDVMPLLKAEMAWRKIIARMRYKVPGLKNGVDVTTTPEGFKFVYQQFVKQLSEKPKLRELYGLIQASTYDNALNLPDDYIPSLRESYPPQLINAYLRGKFVNLTSGSVYPDFDRALNHTDDVLQEGEPLHVGMDFNVLKMAAVGYVIRDGEPRAVTELTEVRDTPAMAKLLKERFKDKGHHVKIYPDASGQNTSSKNASESDLSILKAAGFQIEVNSTNPAVKDRLNSVNALILNDQGARRLKVNTRLCPVYTEALEQQPYDKNGEPDKTTGHDHVNDAGGYPLVKMFPIVKRQTRVTNLVM</sequence>
<dbReference type="Gene3D" id="3.30.420.280">
    <property type="match status" value="1"/>
</dbReference>
<feature type="domain" description="Terminase large subunit gp17-like C-terminal" evidence="3">
    <location>
        <begin position="262"/>
        <end position="413"/>
    </location>
</feature>
<dbReference type="Pfam" id="PF03237">
    <property type="entry name" value="Terminase_6N"/>
    <property type="match status" value="1"/>
</dbReference>
<dbReference type="SUPFAM" id="SSF52540">
    <property type="entry name" value="P-loop containing nucleoside triphosphate hydrolases"/>
    <property type="match status" value="1"/>
</dbReference>
<evidence type="ECO:0000256" key="1">
    <source>
        <dbReference type="ARBA" id="ARBA00022612"/>
    </source>
</evidence>
<dbReference type="EMBL" id="CP033969">
    <property type="protein sequence ID" value="AZG15424.1"/>
    <property type="molecule type" value="Genomic_DNA"/>
</dbReference>
<feature type="compositionally biased region" description="Basic and acidic residues" evidence="2">
    <location>
        <begin position="394"/>
        <end position="408"/>
    </location>
</feature>
<dbReference type="InterPro" id="IPR027417">
    <property type="entry name" value="P-loop_NTPase"/>
</dbReference>
<dbReference type="Proteomes" id="UP000270411">
    <property type="component" value="Chromosome 1"/>
</dbReference>
<dbReference type="RefSeq" id="WP_124685156.1">
    <property type="nucleotide sequence ID" value="NZ_CP033969.1"/>
</dbReference>
<evidence type="ECO:0000256" key="2">
    <source>
        <dbReference type="SAM" id="MobiDB-lite"/>
    </source>
</evidence>
<dbReference type="KEGG" id="cpau:EHF44_16790"/>
<accession>A0A3G8H4R9</accession>